<dbReference type="GO" id="GO:0003995">
    <property type="term" value="F:acyl-CoA dehydrogenase activity"/>
    <property type="evidence" value="ECO:0007669"/>
    <property type="project" value="InterPro"/>
</dbReference>
<dbReference type="PANTHER" id="PTHR43831:SF1">
    <property type="entry name" value="ISOBUTYRYL-COA DEHYDROGENASE, MITOCHONDRIAL"/>
    <property type="match status" value="1"/>
</dbReference>
<dbReference type="InterPro" id="IPR037069">
    <property type="entry name" value="AcylCoA_DH/ox_N_sf"/>
</dbReference>
<dbReference type="Gene3D" id="1.10.540.10">
    <property type="entry name" value="Acyl-CoA dehydrogenase/oxidase, N-terminal domain"/>
    <property type="match status" value="1"/>
</dbReference>
<keyword evidence="4 6" id="KW-0274">FAD</keyword>
<dbReference type="InterPro" id="IPR006091">
    <property type="entry name" value="Acyl-CoA_Oxase/DH_mid-dom"/>
</dbReference>
<evidence type="ECO:0000259" key="9">
    <source>
        <dbReference type="Pfam" id="PF02771"/>
    </source>
</evidence>
<evidence type="ECO:0000259" key="7">
    <source>
        <dbReference type="Pfam" id="PF00441"/>
    </source>
</evidence>
<dbReference type="SUPFAM" id="SSF56645">
    <property type="entry name" value="Acyl-CoA dehydrogenase NM domain-like"/>
    <property type="match status" value="1"/>
</dbReference>
<dbReference type="InterPro" id="IPR036250">
    <property type="entry name" value="AcylCo_DH-like_C"/>
</dbReference>
<dbReference type="InterPro" id="IPR006089">
    <property type="entry name" value="Acyl-CoA_DH_CS"/>
</dbReference>
<feature type="domain" description="Acyl-CoA oxidase/dehydrogenase middle" evidence="8">
    <location>
        <begin position="122"/>
        <end position="215"/>
    </location>
</feature>
<dbReference type="Gene3D" id="2.40.110.10">
    <property type="entry name" value="Butyryl-CoA Dehydrogenase, subunit A, domain 2"/>
    <property type="match status" value="1"/>
</dbReference>
<dbReference type="InterPro" id="IPR046373">
    <property type="entry name" value="Acyl-CoA_Oxase/DH_mid-dom_sf"/>
</dbReference>
<dbReference type="SUPFAM" id="SSF47203">
    <property type="entry name" value="Acyl-CoA dehydrogenase C-terminal domain-like"/>
    <property type="match status" value="1"/>
</dbReference>
<sequence>MDFSLSDDQKAFVSTARAFSRDTLAPGAAQWDEEHRFPVDVFKEAGDLGLMSLYAPEEIGGMNLPRLDASLIFEELAYGCTATTAFMTIHNMATNMVGRYGSETLLEQWGENLASGQKLASYCLTEPGSGSDAASLVTCAKQDADHYIVHGSKVFISGAGATDILVVMVRTGGPGAKGVTALAIPAESDGIHYGKSETKMGWNCQPTRQVTFDGVRVPVSYRLGDEGQGFNMAMEALDGGRINIASCSVGTAQAALDHAIAYSKEREQFGQAIADFQVTQFKLADMVTELVAARQMVRLAAWKLDHNEPEAGIYCSMAKRLATDLCFNICNEALQIHGGYGYIREYPLERFVRDTRVHQILEGTNEIMRMIIGRRLLMDNVPEVIR</sequence>
<keyword evidence="3 6" id="KW-0285">Flavoprotein</keyword>
<dbReference type="FunFam" id="2.40.110.10:FF:000002">
    <property type="entry name" value="Acyl-CoA dehydrogenase fadE12"/>
    <property type="match status" value="1"/>
</dbReference>
<evidence type="ECO:0000256" key="1">
    <source>
        <dbReference type="ARBA" id="ARBA00001974"/>
    </source>
</evidence>
<evidence type="ECO:0000256" key="4">
    <source>
        <dbReference type="ARBA" id="ARBA00022827"/>
    </source>
</evidence>
<gene>
    <name evidence="10" type="ORF">GZ77_03650</name>
</gene>
<dbReference type="GO" id="GO:0050660">
    <property type="term" value="F:flavin adenine dinucleotide binding"/>
    <property type="evidence" value="ECO:0007669"/>
    <property type="project" value="InterPro"/>
</dbReference>
<dbReference type="InterPro" id="IPR052547">
    <property type="entry name" value="Mito_Isobutyryl-CoADH"/>
</dbReference>
<evidence type="ECO:0000256" key="3">
    <source>
        <dbReference type="ARBA" id="ARBA00022630"/>
    </source>
</evidence>
<dbReference type="Proteomes" id="UP000028006">
    <property type="component" value="Unassembled WGS sequence"/>
</dbReference>
<proteinExistence type="inferred from homology"/>
<comment type="caution">
    <text evidence="10">The sequence shown here is derived from an EMBL/GenBank/DDBJ whole genome shotgun (WGS) entry which is preliminary data.</text>
</comment>
<keyword evidence="5 6" id="KW-0560">Oxidoreductase</keyword>
<dbReference type="FunFam" id="1.20.140.10:FF:000001">
    <property type="entry name" value="Acyl-CoA dehydrogenase"/>
    <property type="match status" value="1"/>
</dbReference>
<dbReference type="PROSITE" id="PS00072">
    <property type="entry name" value="ACYL_COA_DH_1"/>
    <property type="match status" value="1"/>
</dbReference>
<reference evidence="10 11" key="1">
    <citation type="submission" date="2014-06" db="EMBL/GenBank/DDBJ databases">
        <title>Whole Genome Sequences of Three Symbiotic Endozoicomonas Bacteria.</title>
        <authorList>
            <person name="Neave M.J."/>
            <person name="Apprill A."/>
            <person name="Voolstra C.R."/>
        </authorList>
    </citation>
    <scope>NUCLEOTIDE SEQUENCE [LARGE SCALE GENOMIC DNA]</scope>
    <source>
        <strain evidence="10 11">LMG 24815</strain>
    </source>
</reference>
<dbReference type="RefSeq" id="WP_034872970.1">
    <property type="nucleotide sequence ID" value="NZ_JOKG01000001.1"/>
</dbReference>
<feature type="domain" description="Acyl-CoA dehydrogenase/oxidase C-terminal" evidence="7">
    <location>
        <begin position="227"/>
        <end position="377"/>
    </location>
</feature>
<comment type="cofactor">
    <cofactor evidence="1 6">
        <name>FAD</name>
        <dbReference type="ChEBI" id="CHEBI:57692"/>
    </cofactor>
</comment>
<dbReference type="InterPro" id="IPR013786">
    <property type="entry name" value="AcylCoA_DH/ox_N"/>
</dbReference>
<keyword evidence="11" id="KW-1185">Reference proteome</keyword>
<dbReference type="InterPro" id="IPR009075">
    <property type="entry name" value="AcylCo_DH/oxidase_C"/>
</dbReference>
<accession>A0A081NB58</accession>
<dbReference type="AlphaFoldDB" id="A0A081NB58"/>
<evidence type="ECO:0000313" key="10">
    <source>
        <dbReference type="EMBL" id="KEQ15681.1"/>
    </source>
</evidence>
<dbReference type="PROSITE" id="PS00073">
    <property type="entry name" value="ACYL_COA_DH_2"/>
    <property type="match status" value="1"/>
</dbReference>
<dbReference type="Pfam" id="PF00441">
    <property type="entry name" value="Acyl-CoA_dh_1"/>
    <property type="match status" value="1"/>
</dbReference>
<protein>
    <submittedName>
        <fullName evidence="10">Acyl-CoA dehydrogenase</fullName>
    </submittedName>
</protein>
<evidence type="ECO:0000256" key="5">
    <source>
        <dbReference type="ARBA" id="ARBA00023002"/>
    </source>
</evidence>
<dbReference type="InterPro" id="IPR009100">
    <property type="entry name" value="AcylCoA_DH/oxidase_NM_dom_sf"/>
</dbReference>
<dbReference type="EMBL" id="JOKG01000001">
    <property type="protein sequence ID" value="KEQ15681.1"/>
    <property type="molecule type" value="Genomic_DNA"/>
</dbReference>
<name>A0A081NB58_9GAMM</name>
<organism evidence="10 11">
    <name type="scientific">Endozoicomonas montiporae</name>
    <dbReference type="NCBI Taxonomy" id="1027273"/>
    <lineage>
        <taxon>Bacteria</taxon>
        <taxon>Pseudomonadati</taxon>
        <taxon>Pseudomonadota</taxon>
        <taxon>Gammaproteobacteria</taxon>
        <taxon>Oceanospirillales</taxon>
        <taxon>Endozoicomonadaceae</taxon>
        <taxon>Endozoicomonas</taxon>
    </lineage>
</organism>
<comment type="similarity">
    <text evidence="2 6">Belongs to the acyl-CoA dehydrogenase family.</text>
</comment>
<dbReference type="PANTHER" id="PTHR43831">
    <property type="entry name" value="ISOBUTYRYL-COA DEHYDROGENASE"/>
    <property type="match status" value="1"/>
</dbReference>
<dbReference type="PIRSF" id="PIRSF016578">
    <property type="entry name" value="HsaA"/>
    <property type="match status" value="1"/>
</dbReference>
<dbReference type="Gene3D" id="1.20.140.10">
    <property type="entry name" value="Butyryl-CoA Dehydrogenase, subunit A, domain 3"/>
    <property type="match status" value="1"/>
</dbReference>
<evidence type="ECO:0000313" key="11">
    <source>
        <dbReference type="Proteomes" id="UP000028006"/>
    </source>
</evidence>
<feature type="domain" description="Acyl-CoA dehydrogenase/oxidase N-terminal" evidence="9">
    <location>
        <begin position="6"/>
        <end position="117"/>
    </location>
</feature>
<dbReference type="eggNOG" id="COG1960">
    <property type="taxonomic scope" value="Bacteria"/>
</dbReference>
<dbReference type="Pfam" id="PF02770">
    <property type="entry name" value="Acyl-CoA_dh_M"/>
    <property type="match status" value="1"/>
</dbReference>
<dbReference type="Pfam" id="PF02771">
    <property type="entry name" value="Acyl-CoA_dh_N"/>
    <property type="match status" value="1"/>
</dbReference>
<evidence type="ECO:0000256" key="2">
    <source>
        <dbReference type="ARBA" id="ARBA00009347"/>
    </source>
</evidence>
<evidence type="ECO:0000256" key="6">
    <source>
        <dbReference type="RuleBase" id="RU362125"/>
    </source>
</evidence>
<evidence type="ECO:0000259" key="8">
    <source>
        <dbReference type="Pfam" id="PF02770"/>
    </source>
</evidence>